<organism evidence="2 3">
    <name type="scientific">Morus notabilis</name>
    <dbReference type="NCBI Taxonomy" id="981085"/>
    <lineage>
        <taxon>Eukaryota</taxon>
        <taxon>Viridiplantae</taxon>
        <taxon>Streptophyta</taxon>
        <taxon>Embryophyta</taxon>
        <taxon>Tracheophyta</taxon>
        <taxon>Spermatophyta</taxon>
        <taxon>Magnoliopsida</taxon>
        <taxon>eudicotyledons</taxon>
        <taxon>Gunneridae</taxon>
        <taxon>Pentapetalae</taxon>
        <taxon>rosids</taxon>
        <taxon>fabids</taxon>
        <taxon>Rosales</taxon>
        <taxon>Moraceae</taxon>
        <taxon>Moreae</taxon>
        <taxon>Morus</taxon>
    </lineage>
</organism>
<dbReference type="PANTHER" id="PTHR35697">
    <property type="entry name" value="OS08G0108300 PROTEIN"/>
    <property type="match status" value="1"/>
</dbReference>
<keyword evidence="1" id="KW-1133">Transmembrane helix</keyword>
<keyword evidence="1" id="KW-0812">Transmembrane</keyword>
<protein>
    <submittedName>
        <fullName evidence="2">Uncharacterized protein</fullName>
    </submittedName>
</protein>
<keyword evidence="1" id="KW-0472">Membrane</keyword>
<dbReference type="AlphaFoldDB" id="W9RWP3"/>
<dbReference type="GO" id="GO:0009834">
    <property type="term" value="P:plant-type secondary cell wall biogenesis"/>
    <property type="evidence" value="ECO:0007669"/>
    <property type="project" value="InterPro"/>
</dbReference>
<evidence type="ECO:0000313" key="3">
    <source>
        <dbReference type="Proteomes" id="UP000030645"/>
    </source>
</evidence>
<gene>
    <name evidence="2" type="ORF">L484_026062</name>
</gene>
<accession>W9RWP3</accession>
<name>W9RWP3_9ROSA</name>
<evidence type="ECO:0000313" key="2">
    <source>
        <dbReference type="EMBL" id="EXB75588.1"/>
    </source>
</evidence>
<dbReference type="InterPro" id="IPR044950">
    <property type="entry name" value="TED6/7"/>
</dbReference>
<dbReference type="PANTHER" id="PTHR35697:SF6">
    <property type="entry name" value="LEUCINE-RICH REPEAT EXTENSIN-LIKE PROTEIN 3"/>
    <property type="match status" value="1"/>
</dbReference>
<dbReference type="EMBL" id="KE344683">
    <property type="protein sequence ID" value="EXB75588.1"/>
    <property type="molecule type" value="Genomic_DNA"/>
</dbReference>
<feature type="transmembrane region" description="Helical" evidence="1">
    <location>
        <begin position="6"/>
        <end position="27"/>
    </location>
</feature>
<keyword evidence="3" id="KW-1185">Reference proteome</keyword>
<sequence>MVHTVVFVSLGGDLFLAFLIVVLFCLAKKRIATCVPRSVRAEREHVRETITKTTSPCGEQNMTVVKINDDVELHQEPISSSRTSDYRTFHI</sequence>
<evidence type="ECO:0000256" key="1">
    <source>
        <dbReference type="SAM" id="Phobius"/>
    </source>
</evidence>
<dbReference type="Proteomes" id="UP000030645">
    <property type="component" value="Unassembled WGS sequence"/>
</dbReference>
<reference evidence="3" key="1">
    <citation type="submission" date="2013-01" db="EMBL/GenBank/DDBJ databases">
        <title>Draft Genome Sequence of a Mulberry Tree, Morus notabilis C.K. Schneid.</title>
        <authorList>
            <person name="He N."/>
            <person name="Zhao S."/>
        </authorList>
    </citation>
    <scope>NUCLEOTIDE SEQUENCE</scope>
</reference>
<proteinExistence type="predicted"/>